<sequence>MSYFLIDDQLFQNLKFVELMRRGAAGDADAWGASLLWLMAGSRIKAGYGDGVLARWDLLSLIPDQDVALRLAQVLVGVGLWHDEHHVCPSGRCDPTPADSWVFHDWRAVHKRSGDEEKAARALQTERNDPRLKAEVWQRDQLPDSPGHALCVYCRREVTREVTKGDLGAEVDHLLPDALGALNLAITHRKCNRSKGNRTPAQAGLTAHLTSAHRAAIEARVASSPSSEVAGRLRSLLDPQRWPLDPDGLLLADTPSSHPTGSAEREQGTGSHPTGYAGPPASACQESPPELVVPSAAASRPLEPPGRQKPAPRCPGRSLPFLGSETAPERHAIEDLHAQVTQGVQALRGAPGALLAALETALGAPLPDDLGVAALAAETGQPLTEEQLTLLAPALTRARAAAHGRTRPRAPALTGARALAWHGMARHGMAGHDMAGHSEDLDGHCLPRRRRRRAKKTKHRQAQEGAAGG</sequence>
<evidence type="ECO:0000256" key="1">
    <source>
        <dbReference type="SAM" id="MobiDB-lite"/>
    </source>
</evidence>
<feature type="compositionally biased region" description="Basic and acidic residues" evidence="1">
    <location>
        <begin position="434"/>
        <end position="445"/>
    </location>
</feature>
<name>A0ABY1VPE5_9ACTO</name>
<evidence type="ECO:0000313" key="3">
    <source>
        <dbReference type="Proteomes" id="UP000250006"/>
    </source>
</evidence>
<comment type="caution">
    <text evidence="2">The sequence shown here is derived from an EMBL/GenBank/DDBJ whole genome shotgun (WGS) entry which is preliminary data.</text>
</comment>
<evidence type="ECO:0000313" key="2">
    <source>
        <dbReference type="EMBL" id="SPT53784.1"/>
    </source>
</evidence>
<dbReference type="Gene3D" id="1.10.30.50">
    <property type="match status" value="1"/>
</dbReference>
<dbReference type="EMBL" id="UAPQ01000008">
    <property type="protein sequence ID" value="SPT53784.1"/>
    <property type="molecule type" value="Genomic_DNA"/>
</dbReference>
<reference evidence="2 3" key="1">
    <citation type="submission" date="2018-06" db="EMBL/GenBank/DDBJ databases">
        <authorList>
            <consortium name="Pathogen Informatics"/>
            <person name="Doyle S."/>
        </authorList>
    </citation>
    <scope>NUCLEOTIDE SEQUENCE [LARGE SCALE GENOMIC DNA]</scope>
    <source>
        <strain evidence="2 3">NCTC11535</strain>
    </source>
</reference>
<keyword evidence="3" id="KW-1185">Reference proteome</keyword>
<feature type="region of interest" description="Disordered" evidence="1">
    <location>
        <begin position="244"/>
        <end position="321"/>
    </location>
</feature>
<gene>
    <name evidence="2" type="ORF">NCTC11535_01468</name>
</gene>
<protein>
    <submittedName>
        <fullName evidence="2">Uncharacterized protein conserved in bacteria</fullName>
    </submittedName>
</protein>
<organism evidence="2 3">
    <name type="scientific">Actinomyces bovis</name>
    <dbReference type="NCBI Taxonomy" id="1658"/>
    <lineage>
        <taxon>Bacteria</taxon>
        <taxon>Bacillati</taxon>
        <taxon>Actinomycetota</taxon>
        <taxon>Actinomycetes</taxon>
        <taxon>Actinomycetales</taxon>
        <taxon>Actinomycetaceae</taxon>
        <taxon>Actinomyces</taxon>
    </lineage>
</organism>
<dbReference type="CDD" id="cd00085">
    <property type="entry name" value="HNHc"/>
    <property type="match status" value="1"/>
</dbReference>
<accession>A0ABY1VPE5</accession>
<proteinExistence type="predicted"/>
<feature type="compositionally biased region" description="Basic residues" evidence="1">
    <location>
        <begin position="446"/>
        <end position="460"/>
    </location>
</feature>
<feature type="region of interest" description="Disordered" evidence="1">
    <location>
        <begin position="433"/>
        <end position="469"/>
    </location>
</feature>
<dbReference type="InterPro" id="IPR003615">
    <property type="entry name" value="HNH_nuc"/>
</dbReference>
<dbReference type="Proteomes" id="UP000250006">
    <property type="component" value="Unassembled WGS sequence"/>
</dbReference>